<dbReference type="RefSeq" id="XP_067494505.1">
    <property type="nucleotide sequence ID" value="XM_067632017.1"/>
</dbReference>
<dbReference type="GeneID" id="93585435"/>
<name>A0A437ACX6_ARTFL</name>
<dbReference type="OrthoDB" id="4161186at2759"/>
<feature type="compositionally biased region" description="Polar residues" evidence="1">
    <location>
        <begin position="84"/>
        <end position="113"/>
    </location>
</feature>
<dbReference type="Proteomes" id="UP000283090">
    <property type="component" value="Unassembled WGS sequence"/>
</dbReference>
<accession>A0A437ACX6</accession>
<dbReference type="Pfam" id="PF20516">
    <property type="entry name" value="PDDEXK_12"/>
    <property type="match status" value="1"/>
</dbReference>
<sequence length="348" mass="38451">MDNIGRIEAWLNSILADERPAKRQRFDHYDRNPVVSTTFRLPTLPPSTSFSRNSSMERTIVASRIETLDDPPKAKDKRTLDQYVNSHNADSPTPGSLSSASQTSGTGDYSTGSKKAKANKTAGLKANPVNLGRTVECPVYFANITSPPEDILLPPNVADIIKGFSELAFDANFIPLSAKDHLQGGDTVAPLEKVLAFEIDAKVPDDPFISPPHPHFIITNTQSKHIHRHLFPDIPARHQSKTVDYTLQFNHKNSKYQTFYTEYKTRSLQALSPFKDASVEYIIPVLMVEVKPPGGDYLEAQYQAALATIATVNHRRGVISQSRSSLLGSAQVDTLDLPTPFFTVVGHQ</sequence>
<proteinExistence type="predicted"/>
<keyword evidence="4" id="KW-1185">Reference proteome</keyword>
<feature type="domain" description="PD-(D/E)XK nuclease-like" evidence="2">
    <location>
        <begin position="221"/>
        <end position="348"/>
    </location>
</feature>
<organism evidence="3 4">
    <name type="scientific">Arthrobotrys flagrans</name>
    <name type="common">Nematode-trapping fungus</name>
    <name type="synonym">Trichothecium flagrans</name>
    <dbReference type="NCBI Taxonomy" id="97331"/>
    <lineage>
        <taxon>Eukaryota</taxon>
        <taxon>Fungi</taxon>
        <taxon>Dikarya</taxon>
        <taxon>Ascomycota</taxon>
        <taxon>Pezizomycotina</taxon>
        <taxon>Orbiliomycetes</taxon>
        <taxon>Orbiliales</taxon>
        <taxon>Orbiliaceae</taxon>
        <taxon>Arthrobotrys</taxon>
    </lineage>
</organism>
<dbReference type="EMBL" id="SAEB01000003">
    <property type="protein sequence ID" value="RVD88961.1"/>
    <property type="molecule type" value="Genomic_DNA"/>
</dbReference>
<feature type="region of interest" description="Disordered" evidence="1">
    <location>
        <begin position="84"/>
        <end position="119"/>
    </location>
</feature>
<evidence type="ECO:0000313" key="4">
    <source>
        <dbReference type="Proteomes" id="UP000283090"/>
    </source>
</evidence>
<dbReference type="InterPro" id="IPR046797">
    <property type="entry name" value="PDDEXK_12"/>
</dbReference>
<protein>
    <recommendedName>
        <fullName evidence="2">PD-(D/E)XK nuclease-like domain-containing protein</fullName>
    </recommendedName>
</protein>
<evidence type="ECO:0000256" key="1">
    <source>
        <dbReference type="SAM" id="MobiDB-lite"/>
    </source>
</evidence>
<dbReference type="VEuPathDB" id="FungiDB:DFL_003124"/>
<dbReference type="AlphaFoldDB" id="A0A437ACX6"/>
<comment type="caution">
    <text evidence="3">The sequence shown here is derived from an EMBL/GenBank/DDBJ whole genome shotgun (WGS) entry which is preliminary data.</text>
</comment>
<gene>
    <name evidence="3" type="ORF">DFL_003124</name>
</gene>
<evidence type="ECO:0000259" key="2">
    <source>
        <dbReference type="Pfam" id="PF20516"/>
    </source>
</evidence>
<reference evidence="3 4" key="1">
    <citation type="submission" date="2019-01" db="EMBL/GenBank/DDBJ databases">
        <title>Intercellular communication is required for trap formation in the nematode-trapping fungus Duddingtonia flagrans.</title>
        <authorList>
            <person name="Youssar L."/>
            <person name="Wernet V."/>
            <person name="Hensel N."/>
            <person name="Hildebrandt H.-G."/>
            <person name="Fischer R."/>
        </authorList>
    </citation>
    <scope>NUCLEOTIDE SEQUENCE [LARGE SCALE GENOMIC DNA]</scope>
    <source>
        <strain evidence="3 4">CBS H-5679</strain>
    </source>
</reference>
<evidence type="ECO:0000313" key="3">
    <source>
        <dbReference type="EMBL" id="RVD88961.1"/>
    </source>
</evidence>